<reference evidence="3 4" key="1">
    <citation type="submission" date="2016-07" db="EMBL/GenBank/DDBJ databases">
        <title>High microdiversification within the ubiquitous acI lineage of Actinobacteria.</title>
        <authorList>
            <person name="Neuenschwander S.M."/>
            <person name="Salcher M."/>
            <person name="Ghai R."/>
            <person name="Pernthaler J."/>
        </authorList>
    </citation>
    <scope>NUCLEOTIDE SEQUENCE [LARGE SCALE GENOMIC DNA]</scope>
    <source>
        <strain evidence="3">MMS-IA-56</strain>
    </source>
</reference>
<dbReference type="GO" id="GO:0016787">
    <property type="term" value="F:hydrolase activity"/>
    <property type="evidence" value="ECO:0007669"/>
    <property type="project" value="InterPro"/>
</dbReference>
<organism evidence="3 4">
    <name type="scientific">Candidatus Planktophila sulfonica</name>
    <dbReference type="NCBI Taxonomy" id="1884904"/>
    <lineage>
        <taxon>Bacteria</taxon>
        <taxon>Bacillati</taxon>
        <taxon>Actinomycetota</taxon>
        <taxon>Actinomycetes</taxon>
        <taxon>Candidatus Nanopelagicales</taxon>
        <taxon>Candidatus Nanopelagicaceae</taxon>
        <taxon>Candidatus Planktophila</taxon>
    </lineage>
</organism>
<dbReference type="InterPro" id="IPR032466">
    <property type="entry name" value="Metal_Hydrolase"/>
</dbReference>
<keyword evidence="4" id="KW-1185">Reference proteome</keyword>
<accession>A0A249KHY2</accession>
<feature type="domain" description="Amidohydrolase-related" evidence="2">
    <location>
        <begin position="3"/>
        <end position="279"/>
    </location>
</feature>
<dbReference type="AlphaFoldDB" id="A0A249KHY2"/>
<gene>
    <name evidence="3" type="ORF">A1sIA56_05805</name>
</gene>
<dbReference type="RefSeq" id="WP_095673960.1">
    <property type="nucleotide sequence ID" value="NZ_CP016773.1"/>
</dbReference>
<dbReference type="PANTHER" id="PTHR43569:SF2">
    <property type="entry name" value="AMIDOHYDROLASE-RELATED DOMAIN-CONTAINING PROTEIN"/>
    <property type="match status" value="1"/>
</dbReference>
<evidence type="ECO:0000256" key="1">
    <source>
        <dbReference type="ARBA" id="ARBA00038310"/>
    </source>
</evidence>
<dbReference type="OrthoDB" id="5450317at2"/>
<dbReference type="InterPro" id="IPR006680">
    <property type="entry name" value="Amidohydro-rel"/>
</dbReference>
<evidence type="ECO:0000313" key="4">
    <source>
        <dbReference type="Proteomes" id="UP000217215"/>
    </source>
</evidence>
<dbReference type="SUPFAM" id="SSF51556">
    <property type="entry name" value="Metallo-dependent hydrolases"/>
    <property type="match status" value="1"/>
</dbReference>
<comment type="similarity">
    <text evidence="1">Belongs to the metallo-dependent hydrolases superfamily.</text>
</comment>
<sequence length="283" mass="31663">MRIDSHHHLWDLSNRPQEWMVGDGMDPVRRNFLADDLRSAISGTRIEKTILVHATTTNDETYELLALAETDPTIVGVVGWLQIDSPDAIADCEKYLQAPGASYLKGIRDVAQDLPDSNYLAKPQSIATVQQLGKMGLTYDILTKTPELKAAIELVKACPDVQFVLDHISKPYIAKEEIEPWKSLISELAAFENVSCKISGMVTEAKWNTWQTSDFAPYVDHIITSFTPQRLMFGSDWPVALLAASSYSEVVHLAESLTAKFSETENELFWLENAISAYKITKL</sequence>
<dbReference type="Gene3D" id="3.20.20.140">
    <property type="entry name" value="Metal-dependent hydrolases"/>
    <property type="match status" value="1"/>
</dbReference>
<dbReference type="Proteomes" id="UP000217215">
    <property type="component" value="Chromosome"/>
</dbReference>
<proteinExistence type="inferred from homology"/>
<name>A0A249KHY2_9ACTN</name>
<evidence type="ECO:0000259" key="2">
    <source>
        <dbReference type="Pfam" id="PF04909"/>
    </source>
</evidence>
<dbReference type="PANTHER" id="PTHR43569">
    <property type="entry name" value="AMIDOHYDROLASE"/>
    <property type="match status" value="1"/>
</dbReference>
<dbReference type="Pfam" id="PF04909">
    <property type="entry name" value="Amidohydro_2"/>
    <property type="match status" value="1"/>
</dbReference>
<protein>
    <submittedName>
        <fullName evidence="3">L-fuconolactonase</fullName>
    </submittedName>
</protein>
<evidence type="ECO:0000313" key="3">
    <source>
        <dbReference type="EMBL" id="ASY16397.1"/>
    </source>
</evidence>
<dbReference type="InterPro" id="IPR052350">
    <property type="entry name" value="Metallo-dep_Lactonases"/>
</dbReference>
<dbReference type="EMBL" id="CP016773">
    <property type="protein sequence ID" value="ASY16397.1"/>
    <property type="molecule type" value="Genomic_DNA"/>
</dbReference>
<dbReference type="KEGG" id="psuf:A1sIA56_05805"/>